<comment type="caution">
    <text evidence="1">The sequence shown here is derived from an EMBL/GenBank/DDBJ whole genome shotgun (WGS) entry which is preliminary data.</text>
</comment>
<name>A0AAV7UAK7_PLEWA</name>
<dbReference type="Proteomes" id="UP001066276">
    <property type="component" value="Chromosome 3_1"/>
</dbReference>
<dbReference type="AlphaFoldDB" id="A0AAV7UAK7"/>
<dbReference type="EMBL" id="JANPWB010000005">
    <property type="protein sequence ID" value="KAJ1184757.1"/>
    <property type="molecule type" value="Genomic_DNA"/>
</dbReference>
<sequence>MVESGSSTQEPSGPPGAQILALMLELRAKIYTICQAVNLLRVDFRTVMERSLDIEQDVTVLQEEVKSLTATVGVLTDLTRHPEDKVEDEEGHA</sequence>
<reference evidence="1" key="1">
    <citation type="journal article" date="2022" name="bioRxiv">
        <title>Sequencing and chromosome-scale assembly of the giantPleurodeles waltlgenome.</title>
        <authorList>
            <person name="Brown T."/>
            <person name="Elewa A."/>
            <person name="Iarovenko S."/>
            <person name="Subramanian E."/>
            <person name="Araus A.J."/>
            <person name="Petzold A."/>
            <person name="Susuki M."/>
            <person name="Suzuki K.-i.T."/>
            <person name="Hayashi T."/>
            <person name="Toyoda A."/>
            <person name="Oliveira C."/>
            <person name="Osipova E."/>
            <person name="Leigh N.D."/>
            <person name="Simon A."/>
            <person name="Yun M.H."/>
        </authorList>
    </citation>
    <scope>NUCLEOTIDE SEQUENCE</scope>
    <source>
        <strain evidence="1">20211129_DDA</strain>
        <tissue evidence="1">Liver</tissue>
    </source>
</reference>
<accession>A0AAV7UAK7</accession>
<evidence type="ECO:0000313" key="2">
    <source>
        <dbReference type="Proteomes" id="UP001066276"/>
    </source>
</evidence>
<organism evidence="1 2">
    <name type="scientific">Pleurodeles waltl</name>
    <name type="common">Iberian ribbed newt</name>
    <dbReference type="NCBI Taxonomy" id="8319"/>
    <lineage>
        <taxon>Eukaryota</taxon>
        <taxon>Metazoa</taxon>
        <taxon>Chordata</taxon>
        <taxon>Craniata</taxon>
        <taxon>Vertebrata</taxon>
        <taxon>Euteleostomi</taxon>
        <taxon>Amphibia</taxon>
        <taxon>Batrachia</taxon>
        <taxon>Caudata</taxon>
        <taxon>Salamandroidea</taxon>
        <taxon>Salamandridae</taxon>
        <taxon>Pleurodelinae</taxon>
        <taxon>Pleurodeles</taxon>
    </lineage>
</organism>
<evidence type="ECO:0000313" key="1">
    <source>
        <dbReference type="EMBL" id="KAJ1184757.1"/>
    </source>
</evidence>
<keyword evidence="2" id="KW-1185">Reference proteome</keyword>
<gene>
    <name evidence="1" type="ORF">NDU88_001560</name>
</gene>
<protein>
    <submittedName>
        <fullName evidence="1">Uncharacterized protein</fullName>
    </submittedName>
</protein>
<proteinExistence type="predicted"/>